<proteinExistence type="predicted"/>
<reference evidence="2" key="1">
    <citation type="submission" date="2018-07" db="EMBL/GenBank/DDBJ databases">
        <authorList>
            <person name="Quirk P.G."/>
            <person name="Krulwich T.A."/>
        </authorList>
    </citation>
    <scope>NUCLEOTIDE SEQUENCE</scope>
    <source>
        <strain evidence="2">Anand</strain>
    </source>
</reference>
<dbReference type="EMBL" id="UIVS01000001">
    <property type="protein sequence ID" value="SVP90180.1"/>
    <property type="molecule type" value="Genomic_DNA"/>
</dbReference>
<dbReference type="Pfam" id="PF23519">
    <property type="entry name" value="Microp_apicomplexa_10"/>
    <property type="match status" value="1"/>
</dbReference>
<organism evidence="2">
    <name type="scientific">Theileria annulata</name>
    <dbReference type="NCBI Taxonomy" id="5874"/>
    <lineage>
        <taxon>Eukaryota</taxon>
        <taxon>Sar</taxon>
        <taxon>Alveolata</taxon>
        <taxon>Apicomplexa</taxon>
        <taxon>Aconoidasida</taxon>
        <taxon>Piroplasmida</taxon>
        <taxon>Theileriidae</taxon>
        <taxon>Theileria</taxon>
    </lineage>
</organism>
<dbReference type="EMBL" id="UIVT01000001">
    <property type="protein sequence ID" value="SVP89038.1"/>
    <property type="molecule type" value="Genomic_DNA"/>
</dbReference>
<dbReference type="VEuPathDB" id="PiroplasmaDB:TA06275"/>
<protein>
    <submittedName>
        <fullName evidence="2">Uncharacterized protein</fullName>
    </submittedName>
</protein>
<evidence type="ECO:0000313" key="1">
    <source>
        <dbReference type="EMBL" id="SVP89038.1"/>
    </source>
</evidence>
<gene>
    <name evidence="1" type="ORF">TAT_000089100</name>
    <name evidence="2" type="ORF">TAV_000088500</name>
</gene>
<dbReference type="InterPro" id="IPR056349">
    <property type="entry name" value="Microp_apicomplexa_10"/>
</dbReference>
<sequence length="90" mass="10902">MLNRNYNLTFKRFVYWPPQFNNKSTILNLPSGKKCFVFMGKRDCDGKLEPVLCFIDRSGNKLMWLNREEVHQFDKLINRIESYFDLFKDK</sequence>
<name>A0A3B0MRQ4_THEAN</name>
<dbReference type="AlphaFoldDB" id="A0A3B0MRQ4"/>
<accession>A0A3B0MRQ4</accession>
<evidence type="ECO:0000313" key="2">
    <source>
        <dbReference type="EMBL" id="SVP90180.1"/>
    </source>
</evidence>